<proteinExistence type="predicted"/>
<name>A0A5M8QKQ6_9BACT</name>
<feature type="region of interest" description="Disordered" evidence="1">
    <location>
        <begin position="47"/>
        <end position="85"/>
    </location>
</feature>
<feature type="compositionally biased region" description="Low complexity" evidence="1">
    <location>
        <begin position="53"/>
        <end position="69"/>
    </location>
</feature>
<keyword evidence="4" id="KW-1185">Reference proteome</keyword>
<feature type="compositionally biased region" description="Basic and acidic residues" evidence="1">
    <location>
        <begin position="70"/>
        <end position="85"/>
    </location>
</feature>
<dbReference type="Proteomes" id="UP000323994">
    <property type="component" value="Unassembled WGS sequence"/>
</dbReference>
<organism evidence="3 4">
    <name type="scientific">Dyadobacter flavalbus</name>
    <dbReference type="NCBI Taxonomy" id="2579942"/>
    <lineage>
        <taxon>Bacteria</taxon>
        <taxon>Pseudomonadati</taxon>
        <taxon>Bacteroidota</taxon>
        <taxon>Cytophagia</taxon>
        <taxon>Cytophagales</taxon>
        <taxon>Spirosomataceae</taxon>
        <taxon>Dyadobacter</taxon>
    </lineage>
</organism>
<evidence type="ECO:0000256" key="2">
    <source>
        <dbReference type="SAM" id="Phobius"/>
    </source>
</evidence>
<keyword evidence="2" id="KW-1133">Transmembrane helix</keyword>
<comment type="caution">
    <text evidence="3">The sequence shown here is derived from an EMBL/GenBank/DDBJ whole genome shotgun (WGS) entry which is preliminary data.</text>
</comment>
<evidence type="ECO:0000313" key="3">
    <source>
        <dbReference type="EMBL" id="KAA6436639.1"/>
    </source>
</evidence>
<dbReference type="EMBL" id="VBSN01000066">
    <property type="protein sequence ID" value="KAA6436639.1"/>
    <property type="molecule type" value="Genomic_DNA"/>
</dbReference>
<protein>
    <submittedName>
        <fullName evidence="3">Uncharacterized protein</fullName>
    </submittedName>
</protein>
<gene>
    <name evidence="3" type="ORF">FEM33_21080</name>
</gene>
<keyword evidence="2" id="KW-0812">Transmembrane</keyword>
<dbReference type="OrthoDB" id="963154at2"/>
<dbReference type="AlphaFoldDB" id="A0A5M8QKQ6"/>
<accession>A0A5M8QKQ6</accession>
<evidence type="ECO:0000313" key="4">
    <source>
        <dbReference type="Proteomes" id="UP000323994"/>
    </source>
</evidence>
<feature type="transmembrane region" description="Helical" evidence="2">
    <location>
        <begin position="20"/>
        <end position="39"/>
    </location>
</feature>
<sequence>MDRRETDKETRATKNTKNVWKYILGVGIVLMGIAFWGGFFNHNESFRESEPPSVTNASADSNSVASDTTQELHSDTIMEHVRGTE</sequence>
<keyword evidence="2" id="KW-0472">Membrane</keyword>
<dbReference type="RefSeq" id="WP_139013961.1">
    <property type="nucleotide sequence ID" value="NZ_VBSN01000066.1"/>
</dbReference>
<evidence type="ECO:0000256" key="1">
    <source>
        <dbReference type="SAM" id="MobiDB-lite"/>
    </source>
</evidence>
<reference evidence="3 4" key="1">
    <citation type="submission" date="2019-05" db="EMBL/GenBank/DDBJ databases">
        <authorList>
            <person name="Qu J.-H."/>
        </authorList>
    </citation>
    <scope>NUCLEOTIDE SEQUENCE [LARGE SCALE GENOMIC DNA]</scope>
    <source>
        <strain evidence="3 4">NS28</strain>
    </source>
</reference>